<sequence>MAARVEHLLLEVDVVEEDVAASSQKPLLPAFESVEMRNLAETSLCFPARPKNKNKMDGMQRDIFLELRSKLEENCKCEQEQGNFCYCCEAVFKRETAYCVRDYRDRCLTCALALRRLRPKPNNSVFRRERLLNVGSMGGGLLSRRRSLAVDAEY</sequence>
<comment type="caution">
    <text evidence="1">The sequence shown here is derived from an EMBL/GenBank/DDBJ whole genome shotgun (WGS) entry which is preliminary data.</text>
</comment>
<keyword evidence="2" id="KW-1185">Reference proteome</keyword>
<gene>
    <name evidence="1" type="ORF">EJB05_45474</name>
</gene>
<dbReference type="Gramene" id="TVU11865">
    <property type="protein sequence ID" value="TVU11865"/>
    <property type="gene ID" value="EJB05_45474"/>
</dbReference>
<proteinExistence type="predicted"/>
<evidence type="ECO:0000313" key="1">
    <source>
        <dbReference type="EMBL" id="TVU11865.1"/>
    </source>
</evidence>
<evidence type="ECO:0000313" key="2">
    <source>
        <dbReference type="Proteomes" id="UP000324897"/>
    </source>
</evidence>
<dbReference type="EMBL" id="RWGY01000039">
    <property type="protein sequence ID" value="TVU11865.1"/>
    <property type="molecule type" value="Genomic_DNA"/>
</dbReference>
<protein>
    <submittedName>
        <fullName evidence="1">Uncharacterized protein</fullName>
    </submittedName>
</protein>
<feature type="non-terminal residue" evidence="1">
    <location>
        <position position="1"/>
    </location>
</feature>
<accession>A0A5J9TKQ8</accession>
<reference evidence="1 2" key="1">
    <citation type="journal article" date="2019" name="Sci. Rep.">
        <title>A high-quality genome of Eragrostis curvula grass provides insights into Poaceae evolution and supports new strategies to enhance forage quality.</title>
        <authorList>
            <person name="Carballo J."/>
            <person name="Santos B.A.C.M."/>
            <person name="Zappacosta D."/>
            <person name="Garbus I."/>
            <person name="Selva J.P."/>
            <person name="Gallo C.A."/>
            <person name="Diaz A."/>
            <person name="Albertini E."/>
            <person name="Caccamo M."/>
            <person name="Echenique V."/>
        </authorList>
    </citation>
    <scope>NUCLEOTIDE SEQUENCE [LARGE SCALE GENOMIC DNA]</scope>
    <source>
        <strain evidence="2">cv. Victoria</strain>
        <tissue evidence="1">Leaf</tissue>
    </source>
</reference>
<dbReference type="Proteomes" id="UP000324897">
    <property type="component" value="Chromosome 3"/>
</dbReference>
<dbReference type="AlphaFoldDB" id="A0A5J9TKQ8"/>
<name>A0A5J9TKQ8_9POAL</name>
<organism evidence="1 2">
    <name type="scientific">Eragrostis curvula</name>
    <name type="common">weeping love grass</name>
    <dbReference type="NCBI Taxonomy" id="38414"/>
    <lineage>
        <taxon>Eukaryota</taxon>
        <taxon>Viridiplantae</taxon>
        <taxon>Streptophyta</taxon>
        <taxon>Embryophyta</taxon>
        <taxon>Tracheophyta</taxon>
        <taxon>Spermatophyta</taxon>
        <taxon>Magnoliopsida</taxon>
        <taxon>Liliopsida</taxon>
        <taxon>Poales</taxon>
        <taxon>Poaceae</taxon>
        <taxon>PACMAD clade</taxon>
        <taxon>Chloridoideae</taxon>
        <taxon>Eragrostideae</taxon>
        <taxon>Eragrostidinae</taxon>
        <taxon>Eragrostis</taxon>
    </lineage>
</organism>